<dbReference type="EMBL" id="CP011036">
    <property type="protein sequence ID" value="ASM53261.1"/>
    <property type="molecule type" value="Genomic_DNA"/>
</dbReference>
<evidence type="ECO:0000313" key="1">
    <source>
        <dbReference type="EMBL" id="ASM53261.1"/>
    </source>
</evidence>
<dbReference type="AlphaFoldDB" id="A0AAC9UI79"/>
<keyword evidence="2" id="KW-1185">Reference proteome</keyword>
<reference evidence="1 2" key="1">
    <citation type="submission" date="2015-03" db="EMBL/GenBank/DDBJ databases">
        <authorList>
            <person name="Xie B.-B."/>
            <person name="Rong J.-C."/>
            <person name="Qin Q.-L."/>
            <person name="Zhang Y.-Z."/>
        </authorList>
    </citation>
    <scope>NUCLEOTIDE SEQUENCE [LARGE SCALE GENOMIC DNA]</scope>
    <source>
        <strain evidence="1 2">KMM 661</strain>
    </source>
</reference>
<evidence type="ECO:0000313" key="2">
    <source>
        <dbReference type="Proteomes" id="UP000198329"/>
    </source>
</evidence>
<accession>A0AAC9UI79</accession>
<dbReference type="KEGG" id="png:PNIG_a1035"/>
<proteinExistence type="predicted"/>
<name>A0AAC9UI79_9GAMM</name>
<organism evidence="1 2">
    <name type="scientific">Pseudoalteromonas nigrifaciens</name>
    <dbReference type="NCBI Taxonomy" id="28109"/>
    <lineage>
        <taxon>Bacteria</taxon>
        <taxon>Pseudomonadati</taxon>
        <taxon>Pseudomonadota</taxon>
        <taxon>Gammaproteobacteria</taxon>
        <taxon>Alteromonadales</taxon>
        <taxon>Pseudoalteromonadaceae</taxon>
        <taxon>Pseudoalteromonas</taxon>
    </lineage>
</organism>
<sequence>MPTGDRPGIFTFIIKLKLVSALNNKKAHIVGFFNQGTSCKTIS</sequence>
<gene>
    <name evidence="1" type="ORF">PNIG_a1035</name>
</gene>
<dbReference type="Proteomes" id="UP000198329">
    <property type="component" value="Chromosome I"/>
</dbReference>
<protein>
    <submittedName>
        <fullName evidence="1">Uncharacterized protein</fullName>
    </submittedName>
</protein>